<dbReference type="AlphaFoldDB" id="A0A318L2N1"/>
<dbReference type="RefSeq" id="WP_022937139.1">
    <property type="nucleotide sequence ID" value="NZ_CABKRQ010000002.1"/>
</dbReference>
<comment type="caution">
    <text evidence="2">The sequence shown here is derived from an EMBL/GenBank/DDBJ whole genome shotgun (WGS) entry which is preliminary data.</text>
</comment>
<evidence type="ECO:0000313" key="3">
    <source>
        <dbReference type="Proteomes" id="UP000247612"/>
    </source>
</evidence>
<name>A0A318L2N1_9FIRM</name>
<dbReference type="EMBL" id="QJKH01000005">
    <property type="protein sequence ID" value="PXX79763.1"/>
    <property type="molecule type" value="Genomic_DNA"/>
</dbReference>
<keyword evidence="3" id="KW-1185">Reference proteome</keyword>
<protein>
    <submittedName>
        <fullName evidence="2">Uncharacterized protein</fullName>
    </submittedName>
</protein>
<keyword evidence="1" id="KW-0472">Membrane</keyword>
<gene>
    <name evidence="2" type="ORF">DES51_105237</name>
</gene>
<organism evidence="2 3">
    <name type="scientific">Dielma fastidiosa</name>
    <dbReference type="NCBI Taxonomy" id="1034346"/>
    <lineage>
        <taxon>Bacteria</taxon>
        <taxon>Bacillati</taxon>
        <taxon>Bacillota</taxon>
        <taxon>Erysipelotrichia</taxon>
        <taxon>Erysipelotrichales</taxon>
        <taxon>Erysipelotrichaceae</taxon>
        <taxon>Dielma</taxon>
    </lineage>
</organism>
<accession>A0A318L2N1</accession>
<proteinExistence type="predicted"/>
<keyword evidence="1" id="KW-1133">Transmembrane helix</keyword>
<dbReference type="STRING" id="1034346.GCA_000313565_00828"/>
<feature type="transmembrane region" description="Helical" evidence="1">
    <location>
        <begin position="34"/>
        <end position="56"/>
    </location>
</feature>
<evidence type="ECO:0000313" key="2">
    <source>
        <dbReference type="EMBL" id="PXX79763.1"/>
    </source>
</evidence>
<reference evidence="2 3" key="1">
    <citation type="submission" date="2018-05" db="EMBL/GenBank/DDBJ databases">
        <title>Genomic Encyclopedia of Type Strains, Phase IV (KMG-IV): sequencing the most valuable type-strain genomes for metagenomic binning, comparative biology and taxonomic classification.</title>
        <authorList>
            <person name="Goeker M."/>
        </authorList>
    </citation>
    <scope>NUCLEOTIDE SEQUENCE [LARGE SCALE GENOMIC DNA]</scope>
    <source>
        <strain evidence="2 3">JC118</strain>
    </source>
</reference>
<evidence type="ECO:0000256" key="1">
    <source>
        <dbReference type="SAM" id="Phobius"/>
    </source>
</evidence>
<sequence length="58" mass="6438">MEIAIGLIALTFICLANCLMPNYKDIPSNRKQFEISFLLAVTGIILFGVFLVSMCLNL</sequence>
<keyword evidence="1" id="KW-0812">Transmembrane</keyword>
<dbReference type="Proteomes" id="UP000247612">
    <property type="component" value="Unassembled WGS sequence"/>
</dbReference>